<evidence type="ECO:0000259" key="7">
    <source>
        <dbReference type="Pfam" id="PF02771"/>
    </source>
</evidence>
<keyword evidence="4" id="KW-0274">FAD</keyword>
<dbReference type="InterPro" id="IPR013786">
    <property type="entry name" value="AcylCoA_DH/ox_N"/>
</dbReference>
<dbReference type="RefSeq" id="WP_310364638.1">
    <property type="nucleotide sequence ID" value="NZ_JAVDYB010000001.1"/>
</dbReference>
<name>A0AAE3YLT1_9ACTN</name>
<evidence type="ECO:0000256" key="4">
    <source>
        <dbReference type="ARBA" id="ARBA00022827"/>
    </source>
</evidence>
<dbReference type="InterPro" id="IPR009075">
    <property type="entry name" value="AcylCo_DH/oxidase_C"/>
</dbReference>
<dbReference type="Gene3D" id="1.10.540.10">
    <property type="entry name" value="Acyl-CoA dehydrogenase/oxidase, N-terminal domain"/>
    <property type="match status" value="1"/>
</dbReference>
<keyword evidence="9" id="KW-1185">Reference proteome</keyword>
<evidence type="ECO:0000256" key="3">
    <source>
        <dbReference type="ARBA" id="ARBA00022630"/>
    </source>
</evidence>
<dbReference type="PANTHER" id="PTHR43884">
    <property type="entry name" value="ACYL-COA DEHYDROGENASE"/>
    <property type="match status" value="1"/>
</dbReference>
<dbReference type="SUPFAM" id="SSF56645">
    <property type="entry name" value="Acyl-CoA dehydrogenase NM domain-like"/>
    <property type="match status" value="1"/>
</dbReference>
<sequence>MNLLYSHVEESLRDSLRDLLRARATAGAPGGDGGFDAETWRLLAVELGVAGLVVPEELGGAGASLREAALVMEELGRFLAPVPYLGCAVMAATALRVAGDTALLARIADGSACVALAVPFAGTPATIEVADGVLTGRVGSVADAVAADVLLVPAGGDLYEVAAEGPGVVRTAVVSLDETRPLVDLALSAAPGRRIGPAPGALAAARTAGAALLASEQLGVAEWCLDTTVAYAKTRFQFGRPIGSFQAIKHRLADVWVSVAQARAVARYAAGAVSGVDLAGPEPRLAAALAQAHCGPVAVRAAEECVQLHGGIGFTWEHPAHRYLKRAKTTSIALGTAAAHRAELAGLLDLPIAPGSR</sequence>
<dbReference type="AlphaFoldDB" id="A0AAE3YLT1"/>
<gene>
    <name evidence="8" type="ORF">J2S41_001444</name>
</gene>
<dbReference type="InterPro" id="IPR009100">
    <property type="entry name" value="AcylCoA_DH/oxidase_NM_dom_sf"/>
</dbReference>
<dbReference type="Pfam" id="PF02771">
    <property type="entry name" value="Acyl-CoA_dh_N"/>
    <property type="match status" value="1"/>
</dbReference>
<dbReference type="SUPFAM" id="SSF47203">
    <property type="entry name" value="Acyl-CoA dehydrogenase C-terminal domain-like"/>
    <property type="match status" value="1"/>
</dbReference>
<evidence type="ECO:0000259" key="6">
    <source>
        <dbReference type="Pfam" id="PF00441"/>
    </source>
</evidence>
<dbReference type="Pfam" id="PF00441">
    <property type="entry name" value="Acyl-CoA_dh_1"/>
    <property type="match status" value="1"/>
</dbReference>
<dbReference type="Proteomes" id="UP001183643">
    <property type="component" value="Unassembled WGS sequence"/>
</dbReference>
<comment type="similarity">
    <text evidence="2">Belongs to the acyl-CoA dehydrogenase family.</text>
</comment>
<evidence type="ECO:0000313" key="9">
    <source>
        <dbReference type="Proteomes" id="UP001183643"/>
    </source>
</evidence>
<dbReference type="EMBL" id="JAVDYB010000001">
    <property type="protein sequence ID" value="MDR7274666.1"/>
    <property type="molecule type" value="Genomic_DNA"/>
</dbReference>
<accession>A0AAE3YLT1</accession>
<organism evidence="8 9">
    <name type="scientific">Catenuloplanes atrovinosus</name>
    <dbReference type="NCBI Taxonomy" id="137266"/>
    <lineage>
        <taxon>Bacteria</taxon>
        <taxon>Bacillati</taxon>
        <taxon>Actinomycetota</taxon>
        <taxon>Actinomycetes</taxon>
        <taxon>Micromonosporales</taxon>
        <taxon>Micromonosporaceae</taxon>
        <taxon>Catenuloplanes</taxon>
    </lineage>
</organism>
<dbReference type="InterPro" id="IPR037069">
    <property type="entry name" value="AcylCoA_DH/ox_N_sf"/>
</dbReference>
<dbReference type="PANTHER" id="PTHR43884:SF20">
    <property type="entry name" value="ACYL-COA DEHYDROGENASE FADE28"/>
    <property type="match status" value="1"/>
</dbReference>
<evidence type="ECO:0000256" key="5">
    <source>
        <dbReference type="ARBA" id="ARBA00023002"/>
    </source>
</evidence>
<feature type="domain" description="Acyl-CoA dehydrogenase/oxidase C-terminal" evidence="6">
    <location>
        <begin position="210"/>
        <end position="344"/>
    </location>
</feature>
<dbReference type="GO" id="GO:0050660">
    <property type="term" value="F:flavin adenine dinucleotide binding"/>
    <property type="evidence" value="ECO:0007669"/>
    <property type="project" value="InterPro"/>
</dbReference>
<comment type="cofactor">
    <cofactor evidence="1">
        <name>FAD</name>
        <dbReference type="ChEBI" id="CHEBI:57692"/>
    </cofactor>
</comment>
<protein>
    <submittedName>
        <fullName evidence="8">Alkylation response protein AidB-like acyl-CoA dehydrogenase</fullName>
    </submittedName>
</protein>
<keyword evidence="3" id="KW-0285">Flavoprotein</keyword>
<evidence type="ECO:0000256" key="1">
    <source>
        <dbReference type="ARBA" id="ARBA00001974"/>
    </source>
</evidence>
<feature type="domain" description="Acyl-CoA dehydrogenase/oxidase N-terminal" evidence="7">
    <location>
        <begin position="9"/>
        <end position="101"/>
    </location>
</feature>
<proteinExistence type="inferred from homology"/>
<reference evidence="8" key="1">
    <citation type="submission" date="2023-07" db="EMBL/GenBank/DDBJ databases">
        <title>Sequencing the genomes of 1000 actinobacteria strains.</title>
        <authorList>
            <person name="Klenk H.-P."/>
        </authorList>
    </citation>
    <scope>NUCLEOTIDE SEQUENCE</scope>
    <source>
        <strain evidence="8">DSM 44707</strain>
    </source>
</reference>
<evidence type="ECO:0000313" key="8">
    <source>
        <dbReference type="EMBL" id="MDR7274666.1"/>
    </source>
</evidence>
<dbReference type="InterPro" id="IPR036250">
    <property type="entry name" value="AcylCo_DH-like_C"/>
</dbReference>
<keyword evidence="5" id="KW-0560">Oxidoreductase</keyword>
<evidence type="ECO:0000256" key="2">
    <source>
        <dbReference type="ARBA" id="ARBA00009347"/>
    </source>
</evidence>
<dbReference type="GO" id="GO:0003995">
    <property type="term" value="F:acyl-CoA dehydrogenase activity"/>
    <property type="evidence" value="ECO:0007669"/>
    <property type="project" value="TreeGrafter"/>
</dbReference>
<dbReference type="Gene3D" id="1.20.140.10">
    <property type="entry name" value="Butyryl-CoA Dehydrogenase, subunit A, domain 3"/>
    <property type="match status" value="1"/>
</dbReference>
<comment type="caution">
    <text evidence="8">The sequence shown here is derived from an EMBL/GenBank/DDBJ whole genome shotgun (WGS) entry which is preliminary data.</text>
</comment>